<accession>X1SS40</accession>
<sequence length="107" mass="12591">MIAVAGDMNLSIANISSLTSKVDFLLQVSKKSRKLDYFIKRNIPASEKSWLSDLKSWRLNRKWLLKVSDICLKDYDQVFFDCGEELLDLNDSKNYQTFREKILEEFM</sequence>
<organism evidence="1">
    <name type="scientific">marine sediment metagenome</name>
    <dbReference type="NCBI Taxonomy" id="412755"/>
    <lineage>
        <taxon>unclassified sequences</taxon>
        <taxon>metagenomes</taxon>
        <taxon>ecological metagenomes</taxon>
    </lineage>
</organism>
<dbReference type="AlphaFoldDB" id="X1SS40"/>
<name>X1SS40_9ZZZZ</name>
<dbReference type="EMBL" id="BARW01014952">
    <property type="protein sequence ID" value="GAI81946.1"/>
    <property type="molecule type" value="Genomic_DNA"/>
</dbReference>
<protein>
    <submittedName>
        <fullName evidence="1">Uncharacterized protein</fullName>
    </submittedName>
</protein>
<reference evidence="1" key="1">
    <citation type="journal article" date="2014" name="Front. Microbiol.">
        <title>High frequency of phylogenetically diverse reductive dehalogenase-homologous genes in deep subseafloor sedimentary metagenomes.</title>
        <authorList>
            <person name="Kawai M."/>
            <person name="Futagami T."/>
            <person name="Toyoda A."/>
            <person name="Takaki Y."/>
            <person name="Nishi S."/>
            <person name="Hori S."/>
            <person name="Arai W."/>
            <person name="Tsubouchi T."/>
            <person name="Morono Y."/>
            <person name="Uchiyama I."/>
            <person name="Ito T."/>
            <person name="Fujiyama A."/>
            <person name="Inagaki F."/>
            <person name="Takami H."/>
        </authorList>
    </citation>
    <scope>NUCLEOTIDE SEQUENCE</scope>
    <source>
        <strain evidence="1">Expedition CK06-06</strain>
    </source>
</reference>
<comment type="caution">
    <text evidence="1">The sequence shown here is derived from an EMBL/GenBank/DDBJ whole genome shotgun (WGS) entry which is preliminary data.</text>
</comment>
<gene>
    <name evidence="1" type="ORF">S12H4_26369</name>
</gene>
<evidence type="ECO:0000313" key="1">
    <source>
        <dbReference type="EMBL" id="GAI81946.1"/>
    </source>
</evidence>
<proteinExistence type="predicted"/>